<evidence type="ECO:0000256" key="2">
    <source>
        <dbReference type="SAM" id="MobiDB-lite"/>
    </source>
</evidence>
<evidence type="ECO:0000313" key="3">
    <source>
        <dbReference type="EMBL" id="GMF51709.1"/>
    </source>
</evidence>
<dbReference type="OrthoDB" id="89340at2759"/>
<accession>A0A9W6Y2W5</accession>
<feature type="compositionally biased region" description="Basic residues" evidence="2">
    <location>
        <begin position="132"/>
        <end position="146"/>
    </location>
</feature>
<protein>
    <submittedName>
        <fullName evidence="3">Unnamed protein product</fullName>
    </submittedName>
</protein>
<proteinExistence type="predicted"/>
<keyword evidence="4" id="KW-1185">Reference proteome</keyword>
<feature type="coiled-coil region" evidence="1">
    <location>
        <begin position="16"/>
        <end position="57"/>
    </location>
</feature>
<feature type="compositionally biased region" description="Low complexity" evidence="2">
    <location>
        <begin position="120"/>
        <end position="131"/>
    </location>
</feature>
<dbReference type="Proteomes" id="UP001165121">
    <property type="component" value="Unassembled WGS sequence"/>
</dbReference>
<organism evidence="3 4">
    <name type="scientific">Phytophthora fragariaefolia</name>
    <dbReference type="NCBI Taxonomy" id="1490495"/>
    <lineage>
        <taxon>Eukaryota</taxon>
        <taxon>Sar</taxon>
        <taxon>Stramenopiles</taxon>
        <taxon>Oomycota</taxon>
        <taxon>Peronosporomycetes</taxon>
        <taxon>Peronosporales</taxon>
        <taxon>Peronosporaceae</taxon>
        <taxon>Phytophthora</taxon>
    </lineage>
</organism>
<dbReference type="EMBL" id="BSXT01002937">
    <property type="protein sequence ID" value="GMF51709.1"/>
    <property type="molecule type" value="Genomic_DNA"/>
</dbReference>
<sequence>MREVRSLREQAEQRFKDDFKRQAQDHQHELDGYIDRVHNLQGQLRTAEARSDALQNQLREKTLGPGAFTDFLEREPNVTVSANWKRLQELFAHFIAGTKPPAAWMTHIHVLAADEPRCVSPKPSSSSGSKTSPKRKPKTSHSKKGGSKRDVPSKETGPQTAQELFRRLDVRPTDYAPSDQLARSAQDPLQRTNAETRKSLPGAQGWKDLRLDVRYLMLAGQKYPRAMELVIGDNVLHQYFPPDALVRMLKCMILDGGLDCTPWARYVPETFYLRAEVQVQSAIEHGEEYDTWPLLAMDDVKDDSSSSEIPRMTLRTSQAMIVSKTKNVLRNPRLLQLHPRLRPIPASADAVPPIKRARTASNVPDRASTSGRKPTALALIPFKELTLEQLEVIENVNPQTTSLCRYFGIKIYFYGTKSKLQRYPFPNYAPQKGDMDFLAKRWSVDVYLTMFPTEDGVVIEEALPWVQRFHERVKILYFHDVDKLDAAILAGLSGYVFMGECCQAWWELLHWVTVKVDSNKDSFLFYQKRRSRTDTLLRRFVQEVKTLRAIPGFPETMFHEPGLWPLPTRKCNWIWENPRVVGVEGKPKPLSLQLVELDFREPARVLWSTLLTDAERIAHVPAEIRSTMLIPELKRSTNWIVPGCADNE</sequence>
<feature type="region of interest" description="Disordered" evidence="2">
    <location>
        <begin position="117"/>
        <end position="160"/>
    </location>
</feature>
<feature type="region of interest" description="Disordered" evidence="2">
    <location>
        <begin position="177"/>
        <end position="201"/>
    </location>
</feature>
<evidence type="ECO:0000256" key="1">
    <source>
        <dbReference type="SAM" id="Coils"/>
    </source>
</evidence>
<dbReference type="AlphaFoldDB" id="A0A9W6Y2W5"/>
<reference evidence="3" key="1">
    <citation type="submission" date="2023-04" db="EMBL/GenBank/DDBJ databases">
        <title>Phytophthora fragariaefolia NBRC 109709.</title>
        <authorList>
            <person name="Ichikawa N."/>
            <person name="Sato H."/>
            <person name="Tonouchi N."/>
        </authorList>
    </citation>
    <scope>NUCLEOTIDE SEQUENCE</scope>
    <source>
        <strain evidence="3">NBRC 109709</strain>
    </source>
</reference>
<feature type="compositionally biased region" description="Polar residues" evidence="2">
    <location>
        <begin position="181"/>
        <end position="193"/>
    </location>
</feature>
<name>A0A9W6Y2W5_9STRA</name>
<keyword evidence="1" id="KW-0175">Coiled coil</keyword>
<comment type="caution">
    <text evidence="3">The sequence shown here is derived from an EMBL/GenBank/DDBJ whole genome shotgun (WGS) entry which is preliminary data.</text>
</comment>
<evidence type="ECO:0000313" key="4">
    <source>
        <dbReference type="Proteomes" id="UP001165121"/>
    </source>
</evidence>
<gene>
    <name evidence="3" type="ORF">Pfra01_002099100</name>
</gene>